<proteinExistence type="predicted"/>
<dbReference type="InterPro" id="IPR036116">
    <property type="entry name" value="FN3_sf"/>
</dbReference>
<evidence type="ECO:0000256" key="1">
    <source>
        <dbReference type="SAM" id="SignalP"/>
    </source>
</evidence>
<accession>A0A934WU87</accession>
<dbReference type="CDD" id="cd00063">
    <property type="entry name" value="FN3"/>
    <property type="match status" value="1"/>
</dbReference>
<dbReference type="SUPFAM" id="SSF49265">
    <property type="entry name" value="Fibronectin type III"/>
    <property type="match status" value="4"/>
</dbReference>
<feature type="chain" id="PRO_5036737347" evidence="1">
    <location>
        <begin position="25"/>
        <end position="1128"/>
    </location>
</feature>
<dbReference type="SMART" id="SM00060">
    <property type="entry name" value="FN3"/>
    <property type="match status" value="5"/>
</dbReference>
<dbReference type="PROSITE" id="PS50853">
    <property type="entry name" value="FN3"/>
    <property type="match status" value="2"/>
</dbReference>
<dbReference type="Proteomes" id="UP000633365">
    <property type="component" value="Unassembled WGS sequence"/>
</dbReference>
<dbReference type="SUPFAM" id="SSF49373">
    <property type="entry name" value="Invasin/intimin cell-adhesion fragments"/>
    <property type="match status" value="1"/>
</dbReference>
<dbReference type="InterPro" id="IPR013783">
    <property type="entry name" value="Ig-like_fold"/>
</dbReference>
<dbReference type="SMART" id="SM00635">
    <property type="entry name" value="BID_2"/>
    <property type="match status" value="1"/>
</dbReference>
<dbReference type="InterPro" id="IPR012334">
    <property type="entry name" value="Pectin_lyas_fold"/>
</dbReference>
<dbReference type="AlphaFoldDB" id="A0A934WU87"/>
<name>A0A934WU87_9FIRM</name>
<dbReference type="EMBL" id="JAEQMG010000171">
    <property type="protein sequence ID" value="MBK6090043.1"/>
    <property type="molecule type" value="Genomic_DNA"/>
</dbReference>
<evidence type="ECO:0000313" key="4">
    <source>
        <dbReference type="Proteomes" id="UP000633365"/>
    </source>
</evidence>
<reference evidence="3" key="1">
    <citation type="submission" date="2021-01" db="EMBL/GenBank/DDBJ databases">
        <title>Genome public.</title>
        <authorList>
            <person name="Liu C."/>
            <person name="Sun Q."/>
        </authorList>
    </citation>
    <scope>NUCLEOTIDE SEQUENCE</scope>
    <source>
        <strain evidence="3">M6</strain>
    </source>
</reference>
<sequence>MKPIIKHALSLLLSLVMAVSVATAAVPAAEFNGTGSSSAVITVSAEDIETLGPIEAIQNALDTARDNATESDPYTVVIPAGTYGLNTLLRIYDNTTLDMRGVTLVHESDTNIIKVGAKDTNEEGPEGYCYQNIHLIGGVLDGNQGSNTLIKVFHAKNFTMDGVTLCNDLNAHMMEVAGVDGMTIRNCTFRDQILEKGNFGYEALQLDVLYPFHIYEAHAEALSMKNVLIEGCTFDNVPRGIGSHTNILNNPHSGITIRNNSFTNIKSIAIQGMGWSNTNITNNYIDNAPRGITVYSVMYRGNGTYLASDFYKIGHVESDKNISEKYIAPVNSNINICYNELHNIGTLDDIYASYESHGIAVLGTNLTALYPKNTSDSSAGLPVGEYYNDTVNIRDNYIDVRGHGIRVEYGRNVVIKGNELIHTRNTVHASASGYMGMLLRYNSKFTAVNNNTIIKPETDGIQLRSSTASSVSNNYIENTGKYGICSYTCTLGNVNNNDVNTTANQGICLMESTKATAVRNNRVKKTGKHGIYFTANTSAADVSGNTTLSCANNLTYYKSYNLVKAGTNYTKSATLEKFSLEKEGVIMGVGTAFMLVPEVYPVNAFSTFTYKSGNTDIVTVDKYGRIKAVGTGSTTVKVTANTGGSKSYPVTVDNSGTVKIIDTQSIATPAISSLTAVTNGIKLKWSAVSGAKGYRIYRLDGAGWVGLGNVTTTEYTDTNVAFGNTYTYTLRCLDGNHNPISDYNHTGWKIAYGLSTPKITSAVSAANGVVVSWGKVPGAFAYRVYCKNATGWTNLGTVTTTSFTDTKIKSGETRTYTVRCVDNKGVFTSDFDRTGVKGSRPAAPKVNSISSSIDGVLLKWNAISGVYGYRVFKKNSAGSWVRLGTTTANTFTDTTAVSGTTYIYTVRCIDKNDSYISDFNHTGFKITYIAAPIVSNIVVVNNGVTLSWSAVKGASSYRVFYKNASGDWIRLAKVTGTSYTDTAIQQGETRVYTVRCMNAKESYISDFVHDGFTATRYATPDFTLTNEATGVRISWTPDSNIDRYRVYLHNGKSWTALDTVYGDSYLDENVRAGGTYTYTVRGIGANGYPDSFATGHQSPGKKITYQPAVIPTGTDVTEDLIPEETTES</sequence>
<dbReference type="PANTHER" id="PTHR47135">
    <property type="entry name" value="FIBRONECTIN TYPE III DOMAIN-CONTAINING PROTEIN 7"/>
    <property type="match status" value="1"/>
</dbReference>
<comment type="caution">
    <text evidence="3">The sequence shown here is derived from an EMBL/GenBank/DDBJ whole genome shotgun (WGS) entry which is preliminary data.</text>
</comment>
<evidence type="ECO:0000313" key="3">
    <source>
        <dbReference type="EMBL" id="MBK6090043.1"/>
    </source>
</evidence>
<feature type="domain" description="Fibronectin type-III" evidence="2">
    <location>
        <begin position="1016"/>
        <end position="1108"/>
    </location>
</feature>
<dbReference type="PANTHER" id="PTHR47135:SF1">
    <property type="entry name" value="FIBRONECTIN TYPE III DOMAIN-CONTAINING PROTEIN 7"/>
    <property type="match status" value="1"/>
</dbReference>
<feature type="signal peptide" evidence="1">
    <location>
        <begin position="1"/>
        <end position="24"/>
    </location>
</feature>
<dbReference type="Gene3D" id="2.60.40.1080">
    <property type="match status" value="1"/>
</dbReference>
<gene>
    <name evidence="3" type="ORF">JKK62_15565</name>
</gene>
<dbReference type="Gene3D" id="2.160.20.10">
    <property type="entry name" value="Single-stranded right-handed beta-helix, Pectin lyase-like"/>
    <property type="match status" value="2"/>
</dbReference>
<dbReference type="RefSeq" id="WP_201428735.1">
    <property type="nucleotide sequence ID" value="NZ_JAEQMG010000171.1"/>
</dbReference>
<dbReference type="InterPro" id="IPR003343">
    <property type="entry name" value="Big_2"/>
</dbReference>
<keyword evidence="4" id="KW-1185">Reference proteome</keyword>
<dbReference type="InterPro" id="IPR003961">
    <property type="entry name" value="FN3_dom"/>
</dbReference>
<dbReference type="InterPro" id="IPR008964">
    <property type="entry name" value="Invasin/intimin_cell_adhesion"/>
</dbReference>
<evidence type="ECO:0000259" key="2">
    <source>
        <dbReference type="PROSITE" id="PS50853"/>
    </source>
</evidence>
<protein>
    <submittedName>
        <fullName evidence="3">Right-handed parallel beta-helix repeat-containing protein</fullName>
    </submittedName>
</protein>
<feature type="domain" description="Fibronectin type-III" evidence="2">
    <location>
        <begin position="840"/>
        <end position="932"/>
    </location>
</feature>
<organism evidence="3 4">
    <name type="scientific">Ruminococcus difficilis</name>
    <dbReference type="NCBI Taxonomy" id="2763069"/>
    <lineage>
        <taxon>Bacteria</taxon>
        <taxon>Bacillati</taxon>
        <taxon>Bacillota</taxon>
        <taxon>Clostridia</taxon>
        <taxon>Eubacteriales</taxon>
        <taxon>Oscillospiraceae</taxon>
        <taxon>Ruminococcus</taxon>
    </lineage>
</organism>
<dbReference type="InterPro" id="IPR011050">
    <property type="entry name" value="Pectin_lyase_fold/virulence"/>
</dbReference>
<dbReference type="InterPro" id="IPR006626">
    <property type="entry name" value="PbH1"/>
</dbReference>
<dbReference type="Gene3D" id="2.60.40.10">
    <property type="entry name" value="Immunoglobulins"/>
    <property type="match status" value="5"/>
</dbReference>
<dbReference type="SMART" id="SM00710">
    <property type="entry name" value="PbH1"/>
    <property type="match status" value="11"/>
</dbReference>
<dbReference type="Pfam" id="PF02368">
    <property type="entry name" value="Big_2"/>
    <property type="match status" value="1"/>
</dbReference>
<dbReference type="InterPro" id="IPR039448">
    <property type="entry name" value="Beta_helix"/>
</dbReference>
<dbReference type="SUPFAM" id="SSF51126">
    <property type="entry name" value="Pectin lyase-like"/>
    <property type="match status" value="2"/>
</dbReference>
<keyword evidence="1" id="KW-0732">Signal</keyword>
<dbReference type="Pfam" id="PF13229">
    <property type="entry name" value="Beta_helix"/>
    <property type="match status" value="2"/>
</dbReference>